<proteinExistence type="predicted"/>
<reference evidence="1 2" key="1">
    <citation type="submission" date="2017-11" db="EMBL/GenBank/DDBJ databases">
        <title>De-novo sequencing of pomegranate (Punica granatum L.) genome.</title>
        <authorList>
            <person name="Akparov Z."/>
            <person name="Amiraslanov A."/>
            <person name="Hajiyeva S."/>
            <person name="Abbasov M."/>
            <person name="Kaur K."/>
            <person name="Hamwieh A."/>
            <person name="Solovyev V."/>
            <person name="Salamov A."/>
            <person name="Braich B."/>
            <person name="Kosarev P."/>
            <person name="Mahmoud A."/>
            <person name="Hajiyev E."/>
            <person name="Babayeva S."/>
            <person name="Izzatullayeva V."/>
            <person name="Mammadov A."/>
            <person name="Mammadov A."/>
            <person name="Sharifova S."/>
            <person name="Ojaghi J."/>
            <person name="Eynullazada K."/>
            <person name="Bayramov B."/>
            <person name="Abdulazimova A."/>
            <person name="Shahmuradov I."/>
        </authorList>
    </citation>
    <scope>NUCLEOTIDE SEQUENCE [LARGE SCALE GENOMIC DNA]</scope>
    <source>
        <strain evidence="2">cv. AG2017</strain>
        <tissue evidence="1">Leaf</tissue>
    </source>
</reference>
<dbReference type="EMBL" id="PGOL01000549">
    <property type="protein sequence ID" value="PKI68532.1"/>
    <property type="molecule type" value="Genomic_DNA"/>
</dbReference>
<dbReference type="AlphaFoldDB" id="A0A2I0KJ36"/>
<evidence type="ECO:0000313" key="2">
    <source>
        <dbReference type="Proteomes" id="UP000233551"/>
    </source>
</evidence>
<sequence>MKKKREGGTPDSDLRARAERALKKKVKNHIPRPGSRLHRIAWTLRGFSRYEDFEFLEDDGLAVIEGFDFMASRIDNVKAKIQAKLLPENPNIYHFSEIRATTDGLSARRFSSVRIRSLIEALVLLYADSNRADLVPEEEDEQCQPGAFFENEKK</sequence>
<protein>
    <submittedName>
        <fullName evidence="1">Uncharacterized protein</fullName>
    </submittedName>
</protein>
<gene>
    <name evidence="1" type="ORF">CRG98_011081</name>
</gene>
<keyword evidence="2" id="KW-1185">Reference proteome</keyword>
<accession>A0A2I0KJ36</accession>
<organism evidence="1 2">
    <name type="scientific">Punica granatum</name>
    <name type="common">Pomegranate</name>
    <dbReference type="NCBI Taxonomy" id="22663"/>
    <lineage>
        <taxon>Eukaryota</taxon>
        <taxon>Viridiplantae</taxon>
        <taxon>Streptophyta</taxon>
        <taxon>Embryophyta</taxon>
        <taxon>Tracheophyta</taxon>
        <taxon>Spermatophyta</taxon>
        <taxon>Magnoliopsida</taxon>
        <taxon>eudicotyledons</taxon>
        <taxon>Gunneridae</taxon>
        <taxon>Pentapetalae</taxon>
        <taxon>rosids</taxon>
        <taxon>malvids</taxon>
        <taxon>Myrtales</taxon>
        <taxon>Lythraceae</taxon>
        <taxon>Punica</taxon>
    </lineage>
</organism>
<dbReference type="Proteomes" id="UP000233551">
    <property type="component" value="Unassembled WGS sequence"/>
</dbReference>
<evidence type="ECO:0000313" key="1">
    <source>
        <dbReference type="EMBL" id="PKI68532.1"/>
    </source>
</evidence>
<name>A0A2I0KJ36_PUNGR</name>
<comment type="caution">
    <text evidence="1">The sequence shown here is derived from an EMBL/GenBank/DDBJ whole genome shotgun (WGS) entry which is preliminary data.</text>
</comment>